<keyword evidence="1" id="KW-0812">Transmembrane</keyword>
<reference evidence="2" key="1">
    <citation type="submission" date="2023-03" db="EMBL/GenBank/DDBJ databases">
        <authorList>
            <person name="Shen W."/>
            <person name="Cai J."/>
        </authorList>
    </citation>
    <scope>NUCLEOTIDE SEQUENCE</scope>
    <source>
        <strain evidence="2">P82-2</strain>
    </source>
</reference>
<feature type="transmembrane region" description="Helical" evidence="1">
    <location>
        <begin position="30"/>
        <end position="47"/>
    </location>
</feature>
<sequence>MMKDRDLYILALYVVMLFIVGYLIFDSILIGVIFGIGSGGIMGYIMSKKPPKK</sequence>
<gene>
    <name evidence="2" type="ORF">P7G31_11460</name>
</gene>
<dbReference type="AlphaFoldDB" id="A0AAE4HWU3"/>
<evidence type="ECO:0000256" key="1">
    <source>
        <dbReference type="SAM" id="Phobius"/>
    </source>
</evidence>
<organism evidence="2 3">
    <name type="scientific">Streptococcus parauberis</name>
    <dbReference type="NCBI Taxonomy" id="1348"/>
    <lineage>
        <taxon>Bacteria</taxon>
        <taxon>Bacillati</taxon>
        <taxon>Bacillota</taxon>
        <taxon>Bacilli</taxon>
        <taxon>Lactobacillales</taxon>
        <taxon>Streptococcaceae</taxon>
        <taxon>Streptococcus</taxon>
    </lineage>
</organism>
<dbReference type="Proteomes" id="UP001180515">
    <property type="component" value="Unassembled WGS sequence"/>
</dbReference>
<accession>A0AAE4HWU3</accession>
<proteinExistence type="predicted"/>
<protein>
    <submittedName>
        <fullName evidence="2">Uncharacterized protein</fullName>
    </submittedName>
</protein>
<keyword evidence="1" id="KW-0472">Membrane</keyword>
<dbReference type="EMBL" id="JARQAG010000040">
    <property type="protein sequence ID" value="MDT2732816.1"/>
    <property type="molecule type" value="Genomic_DNA"/>
</dbReference>
<feature type="transmembrane region" description="Helical" evidence="1">
    <location>
        <begin position="7"/>
        <end position="24"/>
    </location>
</feature>
<name>A0AAE4HWU3_9STRE</name>
<keyword evidence="1" id="KW-1133">Transmembrane helix</keyword>
<dbReference type="RefSeq" id="WP_311982425.1">
    <property type="nucleotide sequence ID" value="NZ_JARQAG010000040.1"/>
</dbReference>
<evidence type="ECO:0000313" key="3">
    <source>
        <dbReference type="Proteomes" id="UP001180515"/>
    </source>
</evidence>
<comment type="caution">
    <text evidence="2">The sequence shown here is derived from an EMBL/GenBank/DDBJ whole genome shotgun (WGS) entry which is preliminary data.</text>
</comment>
<evidence type="ECO:0000313" key="2">
    <source>
        <dbReference type="EMBL" id="MDT2732816.1"/>
    </source>
</evidence>